<dbReference type="CDD" id="cd00093">
    <property type="entry name" value="HTH_XRE"/>
    <property type="match status" value="1"/>
</dbReference>
<gene>
    <name evidence="3" type="ORF">EDC03_0294</name>
</gene>
<feature type="domain" description="HTH cro/C1-type" evidence="2">
    <location>
        <begin position="88"/>
        <end position="142"/>
    </location>
</feature>
<feature type="compositionally biased region" description="Basic and acidic residues" evidence="1">
    <location>
        <begin position="34"/>
        <end position="49"/>
    </location>
</feature>
<accession>A0A3N1HT97</accession>
<dbReference type="InParanoid" id="A0A3N1HT97"/>
<dbReference type="Proteomes" id="UP000276232">
    <property type="component" value="Unassembled WGS sequence"/>
</dbReference>
<dbReference type="InterPro" id="IPR010982">
    <property type="entry name" value="Lambda_DNA-bd_dom_sf"/>
</dbReference>
<dbReference type="AlphaFoldDB" id="A0A3N1HT97"/>
<evidence type="ECO:0000313" key="3">
    <source>
        <dbReference type="EMBL" id="ROP45689.1"/>
    </source>
</evidence>
<dbReference type="PROSITE" id="PS50943">
    <property type="entry name" value="HTH_CROC1"/>
    <property type="match status" value="1"/>
</dbReference>
<comment type="caution">
    <text evidence="3">The sequence shown here is derived from an EMBL/GenBank/DDBJ whole genome shotgun (WGS) entry which is preliminary data.</text>
</comment>
<dbReference type="Gene3D" id="1.10.260.40">
    <property type="entry name" value="lambda repressor-like DNA-binding domains"/>
    <property type="match status" value="1"/>
</dbReference>
<proteinExistence type="predicted"/>
<dbReference type="GO" id="GO:0003677">
    <property type="term" value="F:DNA binding"/>
    <property type="evidence" value="ECO:0007669"/>
    <property type="project" value="InterPro"/>
</dbReference>
<protein>
    <submittedName>
        <fullName evidence="3">Transcriptional regulator with XRE-family HTH domain</fullName>
    </submittedName>
</protein>
<dbReference type="Pfam" id="PF13560">
    <property type="entry name" value="HTH_31"/>
    <property type="match status" value="1"/>
</dbReference>
<dbReference type="SMART" id="SM00530">
    <property type="entry name" value="HTH_XRE"/>
    <property type="match status" value="1"/>
</dbReference>
<keyword evidence="4" id="KW-1185">Reference proteome</keyword>
<evidence type="ECO:0000259" key="2">
    <source>
        <dbReference type="PROSITE" id="PS50943"/>
    </source>
</evidence>
<dbReference type="InterPro" id="IPR001387">
    <property type="entry name" value="Cro/C1-type_HTH"/>
</dbReference>
<feature type="compositionally biased region" description="Pro residues" evidence="1">
    <location>
        <begin position="58"/>
        <end position="71"/>
    </location>
</feature>
<dbReference type="OrthoDB" id="3188736at2"/>
<dbReference type="SUPFAM" id="SSF47413">
    <property type="entry name" value="lambda repressor-like DNA-binding domains"/>
    <property type="match status" value="1"/>
</dbReference>
<organism evidence="3 4">
    <name type="scientific">Pseudokineococcus lusitanus</name>
    <dbReference type="NCBI Taxonomy" id="763993"/>
    <lineage>
        <taxon>Bacteria</taxon>
        <taxon>Bacillati</taxon>
        <taxon>Actinomycetota</taxon>
        <taxon>Actinomycetes</taxon>
        <taxon>Kineosporiales</taxon>
        <taxon>Kineosporiaceae</taxon>
        <taxon>Pseudokineococcus</taxon>
    </lineage>
</organism>
<name>A0A3N1HT97_9ACTN</name>
<reference evidence="3 4" key="1">
    <citation type="journal article" date="2015" name="Stand. Genomic Sci.">
        <title>Genomic Encyclopedia of Bacterial and Archaeal Type Strains, Phase III: the genomes of soil and plant-associated and newly described type strains.</title>
        <authorList>
            <person name="Whitman W.B."/>
            <person name="Woyke T."/>
            <person name="Klenk H.P."/>
            <person name="Zhou Y."/>
            <person name="Lilburn T.G."/>
            <person name="Beck B.J."/>
            <person name="De Vos P."/>
            <person name="Vandamme P."/>
            <person name="Eisen J.A."/>
            <person name="Garrity G."/>
            <person name="Hugenholtz P."/>
            <person name="Kyrpides N.C."/>
        </authorList>
    </citation>
    <scope>NUCLEOTIDE SEQUENCE [LARGE SCALE GENOMIC DNA]</scope>
    <source>
        <strain evidence="3 4">CECT 7306</strain>
    </source>
</reference>
<evidence type="ECO:0000256" key="1">
    <source>
        <dbReference type="SAM" id="MobiDB-lite"/>
    </source>
</evidence>
<sequence>MTTGPAAPAGRSTRPELPARRRPVQAPPAGPSRVRPDDRRTEPARDARPGVRAQRPAPVAPPAAPLPPAPRPVATAPVLLRRELGDALRGLRQEQGRTLREVSGTARVSLGYLSEVERGQKEASSELLSSICGALGTPLSALLRQVSDRVALAEDLVVPDVVPADLVEDGRRPEGLVSAA</sequence>
<dbReference type="EMBL" id="RJKN01000001">
    <property type="protein sequence ID" value="ROP45689.1"/>
    <property type="molecule type" value="Genomic_DNA"/>
</dbReference>
<evidence type="ECO:0000313" key="4">
    <source>
        <dbReference type="Proteomes" id="UP000276232"/>
    </source>
</evidence>
<feature type="region of interest" description="Disordered" evidence="1">
    <location>
        <begin position="1"/>
        <end position="74"/>
    </location>
</feature>